<accession>A0A8H7E1P6</accession>
<dbReference type="SUPFAM" id="SSF48264">
    <property type="entry name" value="Cytochrome P450"/>
    <property type="match status" value="1"/>
</dbReference>
<dbReference type="GO" id="GO:0020037">
    <property type="term" value="F:heme binding"/>
    <property type="evidence" value="ECO:0007669"/>
    <property type="project" value="InterPro"/>
</dbReference>
<dbReference type="GO" id="GO:0016705">
    <property type="term" value="F:oxidoreductase activity, acting on paired donors, with incorporation or reduction of molecular oxygen"/>
    <property type="evidence" value="ECO:0007669"/>
    <property type="project" value="InterPro"/>
</dbReference>
<organism evidence="1 2">
    <name type="scientific">Endocarpon pusillum</name>
    <dbReference type="NCBI Taxonomy" id="364733"/>
    <lineage>
        <taxon>Eukaryota</taxon>
        <taxon>Fungi</taxon>
        <taxon>Dikarya</taxon>
        <taxon>Ascomycota</taxon>
        <taxon>Pezizomycotina</taxon>
        <taxon>Eurotiomycetes</taxon>
        <taxon>Chaetothyriomycetidae</taxon>
        <taxon>Verrucariales</taxon>
        <taxon>Verrucariaceae</taxon>
        <taxon>Endocarpon</taxon>
    </lineage>
</organism>
<dbReference type="EMBL" id="JAACFV010000071">
    <property type="protein sequence ID" value="KAF7507309.1"/>
    <property type="molecule type" value="Genomic_DNA"/>
</dbReference>
<dbReference type="InterPro" id="IPR036396">
    <property type="entry name" value="Cyt_P450_sf"/>
</dbReference>
<evidence type="ECO:0000313" key="2">
    <source>
        <dbReference type="Proteomes" id="UP000606974"/>
    </source>
</evidence>
<dbReference type="Proteomes" id="UP000606974">
    <property type="component" value="Unassembled WGS sequence"/>
</dbReference>
<sequence>MTYAISLQRGQLHMRMKEFHDRYGSVVRIAPDELSFNDPKAWKDIHGNRPGHLPFGRNPTWFKAAKPGRPDAVMGPNEAAHARHRKTLVHAFSDKSLKEQAPMIEASSLNG</sequence>
<gene>
    <name evidence="1" type="ORF">GJ744_010743</name>
</gene>
<proteinExistence type="predicted"/>
<protein>
    <recommendedName>
        <fullName evidence="3">Cytochrome P450</fullName>
    </recommendedName>
</protein>
<comment type="caution">
    <text evidence="1">The sequence shown here is derived from an EMBL/GenBank/DDBJ whole genome shotgun (WGS) entry which is preliminary data.</text>
</comment>
<dbReference type="GO" id="GO:0005506">
    <property type="term" value="F:iron ion binding"/>
    <property type="evidence" value="ECO:0007669"/>
    <property type="project" value="InterPro"/>
</dbReference>
<evidence type="ECO:0000313" key="1">
    <source>
        <dbReference type="EMBL" id="KAF7507309.1"/>
    </source>
</evidence>
<reference evidence="1" key="1">
    <citation type="submission" date="2020-02" db="EMBL/GenBank/DDBJ databases">
        <authorList>
            <person name="Palmer J.M."/>
        </authorList>
    </citation>
    <scope>NUCLEOTIDE SEQUENCE</scope>
    <source>
        <strain evidence="1">EPUS1.4</strain>
        <tissue evidence="1">Thallus</tissue>
    </source>
</reference>
<dbReference type="GO" id="GO:0004497">
    <property type="term" value="F:monooxygenase activity"/>
    <property type="evidence" value="ECO:0007669"/>
    <property type="project" value="InterPro"/>
</dbReference>
<evidence type="ECO:0008006" key="3">
    <source>
        <dbReference type="Google" id="ProtNLM"/>
    </source>
</evidence>
<dbReference type="AlphaFoldDB" id="A0A8H7E1P6"/>
<dbReference type="Gene3D" id="1.10.630.10">
    <property type="entry name" value="Cytochrome P450"/>
    <property type="match status" value="1"/>
</dbReference>
<dbReference type="OrthoDB" id="3945418at2759"/>
<name>A0A8H7E1P6_9EURO</name>
<keyword evidence="2" id="KW-1185">Reference proteome</keyword>